<keyword evidence="3" id="KW-1185">Reference proteome</keyword>
<dbReference type="Proteomes" id="UP001152523">
    <property type="component" value="Unassembled WGS sequence"/>
</dbReference>
<name>A0AAV0F6A6_9ASTE</name>
<evidence type="ECO:0000313" key="2">
    <source>
        <dbReference type="EMBL" id="CAH9131019.1"/>
    </source>
</evidence>
<accession>A0AAV0F6A6</accession>
<organism evidence="2 3">
    <name type="scientific">Cuscuta epithymum</name>
    <dbReference type="NCBI Taxonomy" id="186058"/>
    <lineage>
        <taxon>Eukaryota</taxon>
        <taxon>Viridiplantae</taxon>
        <taxon>Streptophyta</taxon>
        <taxon>Embryophyta</taxon>
        <taxon>Tracheophyta</taxon>
        <taxon>Spermatophyta</taxon>
        <taxon>Magnoliopsida</taxon>
        <taxon>eudicotyledons</taxon>
        <taxon>Gunneridae</taxon>
        <taxon>Pentapetalae</taxon>
        <taxon>asterids</taxon>
        <taxon>lamiids</taxon>
        <taxon>Solanales</taxon>
        <taxon>Convolvulaceae</taxon>
        <taxon>Cuscuteae</taxon>
        <taxon>Cuscuta</taxon>
        <taxon>Cuscuta subgen. Cuscuta</taxon>
    </lineage>
</organism>
<dbReference type="AlphaFoldDB" id="A0AAV0F6A6"/>
<protein>
    <submittedName>
        <fullName evidence="2">Uncharacterized protein</fullName>
    </submittedName>
</protein>
<evidence type="ECO:0000313" key="3">
    <source>
        <dbReference type="Proteomes" id="UP001152523"/>
    </source>
</evidence>
<dbReference type="EMBL" id="CAMAPF010000964">
    <property type="protein sequence ID" value="CAH9131019.1"/>
    <property type="molecule type" value="Genomic_DNA"/>
</dbReference>
<gene>
    <name evidence="2" type="ORF">CEPIT_LOCUS31090</name>
</gene>
<proteinExistence type="predicted"/>
<evidence type="ECO:0000256" key="1">
    <source>
        <dbReference type="SAM" id="MobiDB-lite"/>
    </source>
</evidence>
<feature type="region of interest" description="Disordered" evidence="1">
    <location>
        <begin position="93"/>
        <end position="120"/>
    </location>
</feature>
<comment type="caution">
    <text evidence="2">The sequence shown here is derived from an EMBL/GenBank/DDBJ whole genome shotgun (WGS) entry which is preliminary data.</text>
</comment>
<reference evidence="2" key="1">
    <citation type="submission" date="2022-07" db="EMBL/GenBank/DDBJ databases">
        <authorList>
            <person name="Macas J."/>
            <person name="Novak P."/>
            <person name="Neumann P."/>
        </authorList>
    </citation>
    <scope>NUCLEOTIDE SEQUENCE</scope>
</reference>
<sequence>MTPTTRTYSLIGFCNLPPDSRHDLARLSDYRQDSTHFHAVASHRKGYSIRMIAAADKIGAAKDKIAAAAADMIAAMADKIAAAADRIAAAADKSAATAADNKNEEEHQNSTPGYPLSGRIGSKTRIQTYLSQIFCELHRTRPGKYPHPPAAAARIRASSLSTCGYA</sequence>